<feature type="region of interest" description="Disordered" evidence="1">
    <location>
        <begin position="29"/>
        <end position="54"/>
    </location>
</feature>
<evidence type="ECO:0000256" key="1">
    <source>
        <dbReference type="SAM" id="MobiDB-lite"/>
    </source>
</evidence>
<organism evidence="3 4">
    <name type="scientific">Steroidobacter agaridevorans</name>
    <dbReference type="NCBI Taxonomy" id="2695856"/>
    <lineage>
        <taxon>Bacteria</taxon>
        <taxon>Pseudomonadati</taxon>
        <taxon>Pseudomonadota</taxon>
        <taxon>Gammaproteobacteria</taxon>
        <taxon>Steroidobacterales</taxon>
        <taxon>Steroidobacteraceae</taxon>
        <taxon>Steroidobacter</taxon>
    </lineage>
</organism>
<dbReference type="EMBL" id="BLJN01000002">
    <property type="protein sequence ID" value="GFE80813.1"/>
    <property type="molecule type" value="Genomic_DNA"/>
</dbReference>
<evidence type="ECO:0000256" key="2">
    <source>
        <dbReference type="SAM" id="SignalP"/>
    </source>
</evidence>
<accession>A0A829YCY9</accession>
<evidence type="ECO:0000313" key="4">
    <source>
        <dbReference type="Proteomes" id="UP000445000"/>
    </source>
</evidence>
<gene>
    <name evidence="3" type="ORF">GCM10011487_28130</name>
</gene>
<feature type="chain" id="PRO_5032585513" description="Phosphodiesterase" evidence="2">
    <location>
        <begin position="31"/>
        <end position="101"/>
    </location>
</feature>
<evidence type="ECO:0000313" key="3">
    <source>
        <dbReference type="EMBL" id="GFE80813.1"/>
    </source>
</evidence>
<dbReference type="AlphaFoldDB" id="A0A829YCY9"/>
<feature type="signal peptide" evidence="2">
    <location>
        <begin position="1"/>
        <end position="30"/>
    </location>
</feature>
<sequence length="101" mass="10842">MSFQIRPKLRSKLPLLAALAVSAAATAVQADELTTPPAPSASQQTNVPARGTSMEKVEAQFGAPSERLPAVGEPPITRWKYPGFEVYFEHQLVIHTVVSAS</sequence>
<reference evidence="4" key="1">
    <citation type="submission" date="2020-01" db="EMBL/GenBank/DDBJ databases">
        <title>'Steroidobacter agaridevorans' sp. nov., agar-degrading bacteria isolated from rhizosphere soils.</title>
        <authorList>
            <person name="Ikenaga M."/>
            <person name="Kataoka M."/>
            <person name="Murouchi A."/>
            <person name="Katsuragi S."/>
            <person name="Sakai M."/>
        </authorList>
    </citation>
    <scope>NUCLEOTIDE SEQUENCE [LARGE SCALE GENOMIC DNA]</scope>
    <source>
        <strain evidence="4">YU21-B</strain>
    </source>
</reference>
<evidence type="ECO:0008006" key="5">
    <source>
        <dbReference type="Google" id="ProtNLM"/>
    </source>
</evidence>
<name>A0A829YCY9_9GAMM</name>
<proteinExistence type="predicted"/>
<dbReference type="Proteomes" id="UP000445000">
    <property type="component" value="Unassembled WGS sequence"/>
</dbReference>
<dbReference type="RefSeq" id="WP_161812445.1">
    <property type="nucleotide sequence ID" value="NZ_BLJN01000002.1"/>
</dbReference>
<comment type="caution">
    <text evidence="3">The sequence shown here is derived from an EMBL/GenBank/DDBJ whole genome shotgun (WGS) entry which is preliminary data.</text>
</comment>
<keyword evidence="4" id="KW-1185">Reference proteome</keyword>
<keyword evidence="2" id="KW-0732">Signal</keyword>
<protein>
    <recommendedName>
        <fullName evidence="5">Phosphodiesterase</fullName>
    </recommendedName>
</protein>